<protein>
    <recommendedName>
        <fullName evidence="1">Glycosyl hydrolase family 13 catalytic domain-containing protein</fullName>
    </recommendedName>
</protein>
<dbReference type="EMBL" id="ADBJ01000039">
    <property type="protein sequence ID" value="EFA77836.1"/>
    <property type="molecule type" value="Genomic_DNA"/>
</dbReference>
<dbReference type="InterPro" id="IPR006047">
    <property type="entry name" value="GH13_cat_dom"/>
</dbReference>
<proteinExistence type="predicted"/>
<dbReference type="AlphaFoldDB" id="D3BLA2"/>
<dbReference type="SMART" id="SM00642">
    <property type="entry name" value="Aamy"/>
    <property type="match status" value="1"/>
</dbReference>
<dbReference type="InParanoid" id="D3BLA2"/>
<feature type="domain" description="Glycosyl hydrolase family 13 catalytic" evidence="1">
    <location>
        <begin position="39"/>
        <end position="402"/>
    </location>
</feature>
<dbReference type="Gene3D" id="3.20.20.80">
    <property type="entry name" value="Glycosidases"/>
    <property type="match status" value="1"/>
</dbReference>
<dbReference type="GO" id="GO:0005975">
    <property type="term" value="P:carbohydrate metabolic process"/>
    <property type="evidence" value="ECO:0007669"/>
    <property type="project" value="InterPro"/>
</dbReference>
<evidence type="ECO:0000313" key="3">
    <source>
        <dbReference type="Proteomes" id="UP000001396"/>
    </source>
</evidence>
<evidence type="ECO:0000313" key="2">
    <source>
        <dbReference type="EMBL" id="EFA77836.1"/>
    </source>
</evidence>
<dbReference type="GeneID" id="31364809"/>
<gene>
    <name evidence="2" type="ORF">PPL_09334</name>
</gene>
<dbReference type="PANTHER" id="PTHR47786:SF2">
    <property type="entry name" value="GLYCOSYL HYDROLASE FAMILY 13 CATALYTIC DOMAIN-CONTAINING PROTEIN"/>
    <property type="match status" value="1"/>
</dbReference>
<evidence type="ECO:0000259" key="1">
    <source>
        <dbReference type="SMART" id="SM00642"/>
    </source>
</evidence>
<dbReference type="STRING" id="670386.D3BLA2"/>
<comment type="caution">
    <text evidence="2">The sequence shown here is derived from an EMBL/GenBank/DDBJ whole genome shotgun (WGS) entry which is preliminary data.</text>
</comment>
<name>D3BLA2_HETP5</name>
<dbReference type="Pfam" id="PF00128">
    <property type="entry name" value="Alpha-amylase"/>
    <property type="match status" value="1"/>
</dbReference>
<dbReference type="PANTHER" id="PTHR47786">
    <property type="entry name" value="ALPHA-1,4-GLUCAN:MALTOSE-1-PHOSPHATE MALTOSYLTRANSFERASE"/>
    <property type="match status" value="1"/>
</dbReference>
<sequence length="504" mass="57612">MTVSHKNSGVKAAVPSGGMMMYELSTRPWLYNLSQQYNQNFTQLSQIPMEEFQKIKSMGFDMVWLMGLWQLGEYGLNYDRTNQPLLQHYAQVLPGYTVDDIIGSPYAVTNYTLNTQLGSMEDLAVLRKQLNEMGLLLMVDFVPNHSAVDCEWTTTDPDYYIRAPQGTNPPYDPNTYLPSGIAYGSAGWGGAWQDTAQLNYWNPELVKVRIAQLLELASVADAIRCDMAYLLINELFGQNWQSQLQSWGYTQPATEFWQQAISIVKAEFPDTIFLAEVYHPWESQLQQLGFDYTYDKMLHDYLGSGNLDQVRGWISGNSVQFAQHSAHFCSNHDEPRAANFFGSWWRADAAALVTYTMPGLRFFWWGDFEGYQNQLDVHLRREESESAVDTVMQFYQNLTSIVSDPVFKYGTFEYLNVTGSDTEWTLIAYKWTYQNEKRLCVLNFSDTQGSGSIILSDAQPINGNDTIPVTDLLSGTTYFRSAQQLRTTGLFVVVNTWYGQIFKY</sequence>
<keyword evidence="3" id="KW-1185">Reference proteome</keyword>
<dbReference type="OMA" id="VYWDLEW"/>
<reference evidence="2 3" key="1">
    <citation type="journal article" date="2011" name="Genome Res.">
        <title>Phylogeny-wide analysis of social amoeba genomes highlights ancient origins for complex intercellular communication.</title>
        <authorList>
            <person name="Heidel A.J."/>
            <person name="Lawal H.M."/>
            <person name="Felder M."/>
            <person name="Schilde C."/>
            <person name="Helps N.R."/>
            <person name="Tunggal B."/>
            <person name="Rivero F."/>
            <person name="John U."/>
            <person name="Schleicher M."/>
            <person name="Eichinger L."/>
            <person name="Platzer M."/>
            <person name="Noegel A.A."/>
            <person name="Schaap P."/>
            <person name="Gloeckner G."/>
        </authorList>
    </citation>
    <scope>NUCLEOTIDE SEQUENCE [LARGE SCALE GENOMIC DNA]</scope>
    <source>
        <strain evidence="3">ATCC 26659 / Pp 5 / PN500</strain>
    </source>
</reference>
<dbReference type="InterPro" id="IPR017853">
    <property type="entry name" value="GH"/>
</dbReference>
<organism evidence="2 3">
    <name type="scientific">Heterostelium pallidum (strain ATCC 26659 / Pp 5 / PN500)</name>
    <name type="common">Cellular slime mold</name>
    <name type="synonym">Polysphondylium pallidum</name>
    <dbReference type="NCBI Taxonomy" id="670386"/>
    <lineage>
        <taxon>Eukaryota</taxon>
        <taxon>Amoebozoa</taxon>
        <taxon>Evosea</taxon>
        <taxon>Eumycetozoa</taxon>
        <taxon>Dictyostelia</taxon>
        <taxon>Acytosteliales</taxon>
        <taxon>Acytosteliaceae</taxon>
        <taxon>Heterostelium</taxon>
    </lineage>
</organism>
<dbReference type="SUPFAM" id="SSF51445">
    <property type="entry name" value="(Trans)glycosidases"/>
    <property type="match status" value="1"/>
</dbReference>
<dbReference type="Proteomes" id="UP000001396">
    <property type="component" value="Unassembled WGS sequence"/>
</dbReference>
<dbReference type="CDD" id="cd11347">
    <property type="entry name" value="AmyAc_1"/>
    <property type="match status" value="1"/>
</dbReference>
<accession>D3BLA2</accession>
<dbReference type="RefSeq" id="XP_020429964.1">
    <property type="nucleotide sequence ID" value="XM_020580131.1"/>
</dbReference>